<protein>
    <submittedName>
        <fullName evidence="1">Uncharacterized protein</fullName>
    </submittedName>
</protein>
<reference evidence="2" key="1">
    <citation type="journal article" date="2016" name="Genome Biol. Evol.">
        <title>Comparative 'omics' of the Fusarium fujikuroi species complex highlights differences in genetic potential and metabolite synthesis.</title>
        <authorList>
            <person name="Niehaus E.-M."/>
            <person name="Muensterkoetter M."/>
            <person name="Proctor R.H."/>
            <person name="Brown D.W."/>
            <person name="Sharon A."/>
            <person name="Idan Y."/>
            <person name="Oren-Young L."/>
            <person name="Sieber C.M."/>
            <person name="Novak O."/>
            <person name="Pencik A."/>
            <person name="Tarkowska D."/>
            <person name="Hromadova K."/>
            <person name="Freeman S."/>
            <person name="Maymon M."/>
            <person name="Elazar M."/>
            <person name="Youssef S.A."/>
            <person name="El-Shabrawy E.S.M."/>
            <person name="Shalaby A.B.A."/>
            <person name="Houterman P."/>
            <person name="Brock N.L."/>
            <person name="Burkhardt I."/>
            <person name="Tsavkelova E.A."/>
            <person name="Dickschat J.S."/>
            <person name="Galuszka P."/>
            <person name="Gueldener U."/>
            <person name="Tudzynski B."/>
        </authorList>
    </citation>
    <scope>NUCLEOTIDE SEQUENCE [LARGE SCALE GENOMIC DNA]</scope>
    <source>
        <strain evidence="2">MRC7560</strain>
    </source>
</reference>
<dbReference type="Proteomes" id="UP000184255">
    <property type="component" value="Unassembled WGS sequence"/>
</dbReference>
<sequence length="566" mass="63866">MSDMIRTKRCMLCGLQVNATGPELHEDCGRIGLGHLQRAMQRIHQFNFEPPAGQEEHTRVTRWAETMISEGLSLYFAQGETKAEQELSRTSEVLRGIGQYLVSHYIVRENESMLRRVSRTTFVLKRKVNVTFSLFQGRKYVASVSNGQEQQPGKTSELFTLDPGETAHVVHIAENHLGVVNLVVADLDHVFQADQVAGIWWRAIYIPCGRCLIMATHDGIKLRNLSPVSPCTFCTSLQGPSYHQIAWPFPTHHIAIRWIGEPRSYPARMAPVILKGSCSGISTYWEHTILAIHSHDIDEKSPASYSRTGDDAVWIYTPLDDNETITEIWWGFIDANGDAMGLRTNKGREVFLGFVGAIPDLDWELASTPAMNNCRFYYDSMSSTCIGGLAFEDPSPVTQGVQPFDPTTIVPPMPDFRYCVELFFFSSANLKGLSEITVCKVPDKRGISGLLLAYTNGHKEALGEVRLNSLEPPIDVGKQDRIWLRFEYDPTGIIDEHPRLVEISFSRIEPIIRDGTDPTIAGINCLEVLFTDELHWWWSPLQCQVFYNGQGSLQPRDADRWLLFDN</sequence>
<dbReference type="GeneID" id="65087930"/>
<evidence type="ECO:0000313" key="1">
    <source>
        <dbReference type="EMBL" id="CVK90195.1"/>
    </source>
</evidence>
<organism evidence="1 2">
    <name type="scientific">Fusarium mangiferae</name>
    <name type="common">Mango malformation disease fungus</name>
    <dbReference type="NCBI Taxonomy" id="192010"/>
    <lineage>
        <taxon>Eukaryota</taxon>
        <taxon>Fungi</taxon>
        <taxon>Dikarya</taxon>
        <taxon>Ascomycota</taxon>
        <taxon>Pezizomycotina</taxon>
        <taxon>Sordariomycetes</taxon>
        <taxon>Hypocreomycetidae</taxon>
        <taxon>Hypocreales</taxon>
        <taxon>Nectriaceae</taxon>
        <taxon>Fusarium</taxon>
        <taxon>Fusarium fujikuroi species complex</taxon>
    </lineage>
</organism>
<keyword evidence="2" id="KW-1185">Reference proteome</keyword>
<accession>A0A1L7T3Q9</accession>
<dbReference type="VEuPathDB" id="FungiDB:FMAN_08670"/>
<dbReference type="AlphaFoldDB" id="A0A1L7T3Q9"/>
<evidence type="ECO:0000313" key="2">
    <source>
        <dbReference type="Proteomes" id="UP000184255"/>
    </source>
</evidence>
<proteinExistence type="predicted"/>
<name>A0A1L7T3Q9_FUSMA</name>
<comment type="caution">
    <text evidence="1">The sequence shown here is derived from an EMBL/GenBank/DDBJ whole genome shotgun (WGS) entry which is preliminary data.</text>
</comment>
<gene>
    <name evidence="1" type="ORF">FMAN_08670</name>
</gene>
<dbReference type="RefSeq" id="XP_041680190.1">
    <property type="nucleotide sequence ID" value="XM_041829426.1"/>
</dbReference>
<dbReference type="EMBL" id="FCQH01000004">
    <property type="protein sequence ID" value="CVK90195.1"/>
    <property type="molecule type" value="Genomic_DNA"/>
</dbReference>